<protein>
    <recommendedName>
        <fullName evidence="3">YdbS-like PH domain-containing protein</fullName>
    </recommendedName>
</protein>
<evidence type="ECO:0000313" key="5">
    <source>
        <dbReference type="Proteomes" id="UP000234206"/>
    </source>
</evidence>
<evidence type="ECO:0000259" key="3">
    <source>
        <dbReference type="Pfam" id="PF03703"/>
    </source>
</evidence>
<dbReference type="Pfam" id="PF03703">
    <property type="entry name" value="bPH_2"/>
    <property type="match status" value="2"/>
</dbReference>
<keyword evidence="2" id="KW-0812">Transmembrane</keyword>
<dbReference type="EMBL" id="PKIZ01000014">
    <property type="protein sequence ID" value="PKZ41368.1"/>
    <property type="molecule type" value="Genomic_DNA"/>
</dbReference>
<evidence type="ECO:0000256" key="2">
    <source>
        <dbReference type="SAM" id="Phobius"/>
    </source>
</evidence>
<feature type="transmembrane region" description="Helical" evidence="2">
    <location>
        <begin position="238"/>
        <end position="257"/>
    </location>
</feature>
<feature type="transmembrane region" description="Helical" evidence="2">
    <location>
        <begin position="458"/>
        <end position="481"/>
    </location>
</feature>
<feature type="transmembrane region" description="Helical" evidence="2">
    <location>
        <begin position="420"/>
        <end position="446"/>
    </location>
</feature>
<feature type="region of interest" description="Disordered" evidence="1">
    <location>
        <begin position="1"/>
        <end position="35"/>
    </location>
</feature>
<dbReference type="PIRSF" id="PIRSF026631">
    <property type="entry name" value="UCP026631"/>
    <property type="match status" value="1"/>
</dbReference>
<dbReference type="InterPro" id="IPR014529">
    <property type="entry name" value="UCP026631"/>
</dbReference>
<gene>
    <name evidence="4" type="ORF">CYJ76_08080</name>
</gene>
<name>A0A2I1P9R9_9MICO</name>
<reference evidence="4 5" key="1">
    <citation type="submission" date="2017-12" db="EMBL/GenBank/DDBJ databases">
        <title>Phylogenetic diversity of female urinary microbiome.</title>
        <authorList>
            <person name="Thomas-White K."/>
            <person name="Wolfe A.J."/>
        </authorList>
    </citation>
    <scope>NUCLEOTIDE SEQUENCE [LARGE SCALE GENOMIC DNA]</scope>
    <source>
        <strain evidence="4 5">UMB1298</strain>
    </source>
</reference>
<dbReference type="PANTHER" id="PTHR34473:SF2">
    <property type="entry name" value="UPF0699 TRANSMEMBRANE PROTEIN YDBT"/>
    <property type="match status" value="1"/>
</dbReference>
<accession>A0A2I1P9R9</accession>
<feature type="domain" description="YdbS-like PH" evidence="3">
    <location>
        <begin position="481"/>
        <end position="554"/>
    </location>
</feature>
<sequence>MGWGAPDDAPAPAPGPVPPVPQPAPMPPAPEPVPAEGEWRRQDLRMLLVHPVKLVGSLLPVLLVLLFTRSGDPGFQVFSAVGGAVLAVVVTLVQWFTLAYRVDGETVQVRQGWLNRRTKTARLERVRTIDVEGNLLMRLLDLRTMKIGTGVDDDQVELEGLRTADAQALRENLLRRTRRVQAAQGVDALDPSEAERGVSAPGAGVESGVEEAVQPVADDMPEQVLATWDPRWLRFGPLGASGLFVAAAVVGFGGQFFDDIADSAVGRRIGGEVVHAVESLGLVHTVVLLVVAGVVLSLLTSTVAYLLGWWGLRVTRTAQGTLQVTRGLTTTRSATLEERKVRGVVVTEPWQQRWQRGASAEAVVTGAEDGSVDLLPTVPRSEARALAADVLGSGEPKTVPADLFERPLVSHGPKALRRMAVGALVTTFWVGLVPVLGGIAVLRHFAVGDPLGWTGASAWTWLLGWTALMAVLNLAPVWPAWRSLGHAVTDRHLLVRQGALLRRHLALECEGVLSWTVEQSFFQRRLGLCTAVATVAGGDESYRVPNLPLPDAVAMMRAVSPELVGQFSHPA</sequence>
<keyword evidence="5" id="KW-1185">Reference proteome</keyword>
<feature type="transmembrane region" description="Helical" evidence="2">
    <location>
        <begin position="282"/>
        <end position="307"/>
    </location>
</feature>
<organism evidence="4 5">
    <name type="scientific">Kytococcus schroeteri</name>
    <dbReference type="NCBI Taxonomy" id="138300"/>
    <lineage>
        <taxon>Bacteria</taxon>
        <taxon>Bacillati</taxon>
        <taxon>Actinomycetota</taxon>
        <taxon>Actinomycetes</taxon>
        <taxon>Micrococcales</taxon>
        <taxon>Kytococcaceae</taxon>
        <taxon>Kytococcus</taxon>
    </lineage>
</organism>
<keyword evidence="2" id="KW-1133">Transmembrane helix</keyword>
<proteinExistence type="predicted"/>
<dbReference type="InterPro" id="IPR005182">
    <property type="entry name" value="YdbS-like_PH"/>
</dbReference>
<feature type="transmembrane region" description="Helical" evidence="2">
    <location>
        <begin position="74"/>
        <end position="100"/>
    </location>
</feature>
<dbReference type="PANTHER" id="PTHR34473">
    <property type="entry name" value="UPF0699 TRANSMEMBRANE PROTEIN YDBS"/>
    <property type="match status" value="1"/>
</dbReference>
<keyword evidence="2" id="KW-0472">Membrane</keyword>
<dbReference type="AlphaFoldDB" id="A0A2I1P9R9"/>
<comment type="caution">
    <text evidence="4">The sequence shown here is derived from an EMBL/GenBank/DDBJ whole genome shotgun (WGS) entry which is preliminary data.</text>
</comment>
<evidence type="ECO:0000256" key="1">
    <source>
        <dbReference type="SAM" id="MobiDB-lite"/>
    </source>
</evidence>
<evidence type="ECO:0000313" key="4">
    <source>
        <dbReference type="EMBL" id="PKZ41368.1"/>
    </source>
</evidence>
<feature type="transmembrane region" description="Helical" evidence="2">
    <location>
        <begin position="47"/>
        <end position="68"/>
    </location>
</feature>
<dbReference type="Proteomes" id="UP000234206">
    <property type="component" value="Unassembled WGS sequence"/>
</dbReference>
<feature type="domain" description="YdbS-like PH" evidence="3">
    <location>
        <begin position="95"/>
        <end position="173"/>
    </location>
</feature>
<feature type="compositionally biased region" description="Pro residues" evidence="1">
    <location>
        <begin position="9"/>
        <end position="33"/>
    </location>
</feature>